<keyword evidence="1" id="KW-0547">Nucleotide-binding</keyword>
<evidence type="ECO:0000313" key="4">
    <source>
        <dbReference type="EMBL" id="CAB4162087.1"/>
    </source>
</evidence>
<dbReference type="PROSITE" id="PS51206">
    <property type="entry name" value="SF3_HELICASE_1"/>
    <property type="match status" value="1"/>
</dbReference>
<protein>
    <submittedName>
        <fullName evidence="4">DNA primase/polymerase, bifunctional, N-terminal</fullName>
    </submittedName>
</protein>
<organism evidence="4">
    <name type="scientific">uncultured Caudovirales phage</name>
    <dbReference type="NCBI Taxonomy" id="2100421"/>
    <lineage>
        <taxon>Viruses</taxon>
        <taxon>Duplodnaviria</taxon>
        <taxon>Heunggongvirae</taxon>
        <taxon>Uroviricota</taxon>
        <taxon>Caudoviricetes</taxon>
        <taxon>Peduoviridae</taxon>
        <taxon>Maltschvirus</taxon>
        <taxon>Maltschvirus maltsch</taxon>
    </lineage>
</organism>
<dbReference type="SUPFAM" id="SSF56747">
    <property type="entry name" value="Prim-pol domain"/>
    <property type="match status" value="1"/>
</dbReference>
<proteinExistence type="predicted"/>
<dbReference type="Pfam" id="PF09250">
    <property type="entry name" value="Prim-Pol"/>
    <property type="match status" value="1"/>
</dbReference>
<dbReference type="InterPro" id="IPR015330">
    <property type="entry name" value="DNA_primase/pol_bifunc_N"/>
</dbReference>
<evidence type="ECO:0000256" key="2">
    <source>
        <dbReference type="ARBA" id="ARBA00022840"/>
    </source>
</evidence>
<accession>A0A6J5NSU0</accession>
<reference evidence="4" key="1">
    <citation type="submission" date="2020-04" db="EMBL/GenBank/DDBJ databases">
        <authorList>
            <person name="Chiriac C."/>
            <person name="Salcher M."/>
            <person name="Ghai R."/>
            <person name="Kavagutti S V."/>
        </authorList>
    </citation>
    <scope>NUCLEOTIDE SEQUENCE</scope>
</reference>
<dbReference type="GO" id="GO:0005524">
    <property type="term" value="F:ATP binding"/>
    <property type="evidence" value="ECO:0007669"/>
    <property type="project" value="UniProtKB-KW"/>
</dbReference>
<feature type="domain" description="SF3 helicase" evidence="3">
    <location>
        <begin position="484"/>
        <end position="658"/>
    </location>
</feature>
<name>A0A6J5NSU0_9CAUD</name>
<keyword evidence="2" id="KW-0067">ATP-binding</keyword>
<evidence type="ECO:0000259" key="3">
    <source>
        <dbReference type="PROSITE" id="PS51206"/>
    </source>
</evidence>
<dbReference type="EMBL" id="LR796725">
    <property type="protein sequence ID" value="CAB4162087.1"/>
    <property type="molecule type" value="Genomic_DNA"/>
</dbReference>
<gene>
    <name evidence="4" type="ORF">UFOVP775_12</name>
</gene>
<sequence>MKLSEHAHDLLMEGLQPLPLKENKSPMLEKGHNYLYESIKEEDVDRLFNNAQKIGIACGKVSNGFYCLDFDKHNGEPIKDIYESFISLPYIFGLILEGKLSIYSTAGGGYHIYFIYKDDVLSGEVFAYWETKSVMIEIRGNGQYAACWPSQGYQHINGPEYLKLEPLESSEEFNAIKDLSHSFNKYKEIVSKTRTIDSNKKWAESWKDTTPDGKYNIENQQEAKDLLAKAGWQYCENRGDVEYWTRPNKDIKDGFSATFGHFPGMFYIFSEDLNCKPFNAKQAYSPFNILTELKYDGDWKRAKDELRKRFNMVDNEEFWSKNEKGNYSLNNKRFKDFLESNDFFKNSPNEGSTFDFIQKQGIFMKIVYEKDIKDFVIEWIEQNQCDEGVFNLMTGNLKFFKRDYLSLLKSKSIEVLKDSKDECYLFYRNCIVKVTKDNKEILSYSDVSVGIWRDQVINRDYYPTDHHQAEYRRFIWKIAGENRDKYKAFQTVIGYLLHSFKTNSNNKAIIFNDEVISDNPNGRSGKGIFWNALKQLRKVQSLDGKTFDFNKSFPYQSVATDCQVLVFDDVKKSFNFENLFSVITEGISIEYKGKDSIKLDVTESPKIIITTNYTIQGDSASFNARKYEVEMSSYFNDNYTPIMEFGHELFNEWNDDEWAAFDNYMMNCISIYLENGLIDMPLKNLDYRKLLDKIGNEMNIFFAGLLKNEYLNIKATYDNLLDSFPELRKKNVSQTLMTRNLNKYCQFHDLEFETAYSGGVGRMIIKDNKQEFQPLEEAPF</sequence>
<evidence type="ECO:0000256" key="1">
    <source>
        <dbReference type="ARBA" id="ARBA00022741"/>
    </source>
</evidence>
<dbReference type="InterPro" id="IPR014015">
    <property type="entry name" value="Helicase_SF3_DNA-vir"/>
</dbReference>